<proteinExistence type="predicted"/>
<protein>
    <recommendedName>
        <fullName evidence="4">DUF4156 domain-containing protein</fullName>
    </recommendedName>
</protein>
<name>A0ABU7ZHS8_9PAST</name>
<dbReference type="Proteomes" id="UP001432017">
    <property type="component" value="Unassembled WGS sequence"/>
</dbReference>
<comment type="caution">
    <text evidence="2">The sequence shown here is derived from an EMBL/GenBank/DDBJ whole genome shotgun (WGS) entry which is preliminary data.</text>
</comment>
<keyword evidence="3" id="KW-1185">Reference proteome</keyword>
<accession>A0ABU7ZHS8</accession>
<feature type="signal peptide" evidence="1">
    <location>
        <begin position="1"/>
        <end position="19"/>
    </location>
</feature>
<evidence type="ECO:0000313" key="2">
    <source>
        <dbReference type="EMBL" id="MEG9476293.1"/>
    </source>
</evidence>
<evidence type="ECO:0000313" key="3">
    <source>
        <dbReference type="Proteomes" id="UP001432017"/>
    </source>
</evidence>
<sequence>MKKKLLNLSTLLGLSVLLAGCATKDFVPKQLNENAKGISTVRTTPYGCKVLGEIEGKDDIPPSDGVPPIAGGVRLVGNSLSVMRDGAMNDLRNNAVDVVGNSKKRTVLKIVSEVAFCSTGVVCKDQTIDSQYVSSYLVKAEIFECGDK</sequence>
<feature type="chain" id="PRO_5045530651" description="DUF4156 domain-containing protein" evidence="1">
    <location>
        <begin position="20"/>
        <end position="148"/>
    </location>
</feature>
<organism evidence="2 3">
    <name type="scientific">Mannheimia indoligenes</name>
    <dbReference type="NCBI Taxonomy" id="3103145"/>
    <lineage>
        <taxon>Bacteria</taxon>
        <taxon>Pseudomonadati</taxon>
        <taxon>Pseudomonadota</taxon>
        <taxon>Gammaproteobacteria</taxon>
        <taxon>Pasteurellales</taxon>
        <taxon>Pasteurellaceae</taxon>
        <taxon>Mannheimia</taxon>
    </lineage>
</organism>
<dbReference type="PROSITE" id="PS51257">
    <property type="entry name" value="PROKAR_LIPOPROTEIN"/>
    <property type="match status" value="1"/>
</dbReference>
<evidence type="ECO:0008006" key="4">
    <source>
        <dbReference type="Google" id="ProtNLM"/>
    </source>
</evidence>
<gene>
    <name evidence="2" type="ORF">V6W77_08415</name>
</gene>
<keyword evidence="1" id="KW-0732">Signal</keyword>
<evidence type="ECO:0000256" key="1">
    <source>
        <dbReference type="SAM" id="SignalP"/>
    </source>
</evidence>
<dbReference type="EMBL" id="JBAJJM010000011">
    <property type="protein sequence ID" value="MEG9476293.1"/>
    <property type="molecule type" value="Genomic_DNA"/>
</dbReference>
<reference evidence="2" key="1">
    <citation type="submission" date="2023-12" db="EMBL/GenBank/DDBJ databases">
        <title>Mannheima indologenes sp. nov. proposed for Clade V organisms of Mannheimia.</title>
        <authorList>
            <person name="Christensen H."/>
        </authorList>
    </citation>
    <scope>NUCLEOTIDE SEQUENCE</scope>
    <source>
        <strain evidence="2">M14.4</strain>
    </source>
</reference>
<dbReference type="RefSeq" id="WP_334238449.1">
    <property type="nucleotide sequence ID" value="NZ_JBAJJG010000011.1"/>
</dbReference>